<comment type="subunit">
    <text evidence="9">Homodimer.</text>
</comment>
<feature type="binding site" evidence="9">
    <location>
        <begin position="15"/>
        <end position="17"/>
    </location>
    <ligand>
        <name>substrate</name>
    </ligand>
</feature>
<sequence length="333" mass="36171">MPSSEPKVLVFGSINIDDFFAVPHIVQSGETLHSTGYQKRAGGKGANQSVAVAKAAIKNVYHAGKIGKDGEWIKDYMISIGVNMDNVHVSNSQPTGRAVVQVSNATHDNAIVLLPGSNHQITLQDAKNVLGHFNRGDWLVMQNEINDGGDIMKLFKEKGLVVVFNPAPMVPNITRKFDFSCVDHLILNQHEARQIHPQLSDNVTGKETDDISDLRVVIDDISAAFPHITTIIITLGRHGVLAKFKGDDDVFQWDAVKSVVKDTTAAGDCFTGYYVAGLIRGCSIDEPVSGERMKNAIKVATVASGIAVTKEGAMDSIPTMKEVEARRMELKLI</sequence>
<dbReference type="CDD" id="cd01174">
    <property type="entry name" value="ribokinase"/>
    <property type="match status" value="1"/>
</dbReference>
<comment type="caution">
    <text evidence="11">The sequence shown here is derived from an EMBL/GenBank/DDBJ whole genome shotgun (WGS) entry which is preliminary data.</text>
</comment>
<feature type="binding site" evidence="9">
    <location>
        <position position="312"/>
    </location>
    <ligand>
        <name>K(+)</name>
        <dbReference type="ChEBI" id="CHEBI:29103"/>
    </ligand>
</feature>
<comment type="activity regulation">
    <text evidence="9">Activated by a monovalent cation that binds near, but not in, the active site. The most likely occupant of the site in vivo is potassium. Ion binding induces a conformational change that may alter substrate affinity.</text>
</comment>
<evidence type="ECO:0000256" key="7">
    <source>
        <dbReference type="ARBA" id="ARBA00022958"/>
    </source>
</evidence>
<dbReference type="GO" id="GO:0019303">
    <property type="term" value="P:D-ribose catabolic process"/>
    <property type="evidence" value="ECO:0007669"/>
    <property type="project" value="UniProtKB-UniRule"/>
</dbReference>
<feature type="binding site" evidence="9">
    <location>
        <position position="188"/>
    </location>
    <ligand>
        <name>ATP</name>
        <dbReference type="ChEBI" id="CHEBI:30616"/>
    </ligand>
</feature>
<gene>
    <name evidence="11" type="ORF">POCULU_LOCUS3974</name>
</gene>
<evidence type="ECO:0000256" key="8">
    <source>
        <dbReference type="ARBA" id="ARBA00023277"/>
    </source>
</evidence>
<comment type="function">
    <text evidence="9">Catalyzes the phosphorylation of ribose at O-5 in a reaction requiring ATP and magnesium. The resulting D-ribose-5-phosphate can then be used either for sythesis of nucleotides, histidine, and tryptophan, or as a component of the pentose phosphate pathway.</text>
</comment>
<feature type="binding site" evidence="9">
    <location>
        <begin position="234"/>
        <end position="239"/>
    </location>
    <ligand>
        <name>ATP</name>
        <dbReference type="ChEBI" id="CHEBI:30616"/>
    </ligand>
</feature>
<keyword evidence="3 9" id="KW-0547">Nucleotide-binding</keyword>
<dbReference type="InterPro" id="IPR011611">
    <property type="entry name" value="PfkB_dom"/>
</dbReference>
<accession>A0A9N9AHK5</accession>
<feature type="active site" description="Proton acceptor" evidence="9">
    <location>
        <position position="268"/>
    </location>
</feature>
<dbReference type="EMBL" id="CAJVPJ010000480">
    <property type="protein sequence ID" value="CAG8529244.1"/>
    <property type="molecule type" value="Genomic_DNA"/>
</dbReference>
<proteinExistence type="inferred from homology"/>
<evidence type="ECO:0000256" key="3">
    <source>
        <dbReference type="ARBA" id="ARBA00022741"/>
    </source>
</evidence>
<dbReference type="GO" id="GO:0004747">
    <property type="term" value="F:ribokinase activity"/>
    <property type="evidence" value="ECO:0007669"/>
    <property type="project" value="UniProtKB-UniRule"/>
</dbReference>
<comment type="cofactor">
    <cofactor evidence="9">
        <name>Mg(2+)</name>
        <dbReference type="ChEBI" id="CHEBI:18420"/>
    </cofactor>
    <text evidence="9">Requires a divalent cation, most likely magnesium in vivo, as an electrophilic catalyst to aid phosphoryl group transfer. It is the chelate of the metal and the nucleotide that is the actual substrate.</text>
</comment>
<feature type="binding site" evidence="9">
    <location>
        <position position="144"/>
    </location>
    <ligand>
        <name>substrate</name>
    </ligand>
</feature>
<feature type="binding site" evidence="9">
    <location>
        <position position="264"/>
    </location>
    <ligand>
        <name>K(+)</name>
        <dbReference type="ChEBI" id="CHEBI:29103"/>
    </ligand>
</feature>
<name>A0A9N9AHK5_9GLOM</name>
<keyword evidence="6 9" id="KW-0460">Magnesium</keyword>
<dbReference type="Gene3D" id="3.40.1190.20">
    <property type="match status" value="1"/>
</dbReference>
<dbReference type="Pfam" id="PF00294">
    <property type="entry name" value="PfkB"/>
    <property type="match status" value="1"/>
</dbReference>
<dbReference type="AlphaFoldDB" id="A0A9N9AHK5"/>
<comment type="pathway">
    <text evidence="9">Carbohydrate metabolism; D-ribose degradation; D-ribose 5-phosphate from beta-D-ribopyranose: step 2/2.</text>
</comment>
<dbReference type="PANTHER" id="PTHR10584">
    <property type="entry name" value="SUGAR KINASE"/>
    <property type="match status" value="1"/>
</dbReference>
<keyword evidence="4 9" id="KW-0418">Kinase</keyword>
<organism evidence="11 12">
    <name type="scientific">Paraglomus occultum</name>
    <dbReference type="NCBI Taxonomy" id="144539"/>
    <lineage>
        <taxon>Eukaryota</taxon>
        <taxon>Fungi</taxon>
        <taxon>Fungi incertae sedis</taxon>
        <taxon>Mucoromycota</taxon>
        <taxon>Glomeromycotina</taxon>
        <taxon>Glomeromycetes</taxon>
        <taxon>Paraglomerales</taxon>
        <taxon>Paraglomeraceae</taxon>
        <taxon>Paraglomus</taxon>
    </lineage>
</organism>
<evidence type="ECO:0000256" key="1">
    <source>
        <dbReference type="ARBA" id="ARBA00022679"/>
    </source>
</evidence>
<evidence type="ECO:0000313" key="11">
    <source>
        <dbReference type="EMBL" id="CAG8529244.1"/>
    </source>
</evidence>
<evidence type="ECO:0000313" key="12">
    <source>
        <dbReference type="Proteomes" id="UP000789572"/>
    </source>
</evidence>
<feature type="binding site" evidence="9">
    <location>
        <begin position="267"/>
        <end position="268"/>
    </location>
    <ligand>
        <name>ATP</name>
        <dbReference type="ChEBI" id="CHEBI:30616"/>
    </ligand>
</feature>
<comment type="catalytic activity">
    <reaction evidence="9">
        <text>D-ribose + ATP = D-ribose 5-phosphate + ADP + H(+)</text>
        <dbReference type="Rhea" id="RHEA:13697"/>
        <dbReference type="ChEBI" id="CHEBI:15378"/>
        <dbReference type="ChEBI" id="CHEBI:30616"/>
        <dbReference type="ChEBI" id="CHEBI:47013"/>
        <dbReference type="ChEBI" id="CHEBI:78346"/>
        <dbReference type="ChEBI" id="CHEBI:456216"/>
        <dbReference type="EC" id="2.7.1.15"/>
    </reaction>
</comment>
<dbReference type="InterPro" id="IPR029056">
    <property type="entry name" value="Ribokinase-like"/>
</dbReference>
<comment type="caution">
    <text evidence="9">Lacks conserved residue(s) required for the propagation of feature annotation.</text>
</comment>
<feature type="binding site" evidence="9">
    <location>
        <begin position="43"/>
        <end position="47"/>
    </location>
    <ligand>
        <name>substrate</name>
    </ligand>
</feature>
<evidence type="ECO:0000259" key="10">
    <source>
        <dbReference type="Pfam" id="PF00294"/>
    </source>
</evidence>
<dbReference type="Proteomes" id="UP000789572">
    <property type="component" value="Unassembled WGS sequence"/>
</dbReference>
<dbReference type="InterPro" id="IPR011877">
    <property type="entry name" value="Ribokinase"/>
</dbReference>
<feature type="binding site" evidence="9">
    <location>
        <position position="268"/>
    </location>
    <ligand>
        <name>substrate</name>
    </ligand>
</feature>
<dbReference type="GO" id="GO:0005634">
    <property type="term" value="C:nucleus"/>
    <property type="evidence" value="ECO:0007669"/>
    <property type="project" value="UniProtKB-SubCell"/>
</dbReference>
<comment type="subcellular location">
    <subcellularLocation>
        <location evidence="9">Cytoplasm</location>
    </subcellularLocation>
    <subcellularLocation>
        <location evidence="9">Nucleus</location>
    </subcellularLocation>
</comment>
<reference evidence="11" key="1">
    <citation type="submission" date="2021-06" db="EMBL/GenBank/DDBJ databases">
        <authorList>
            <person name="Kallberg Y."/>
            <person name="Tangrot J."/>
            <person name="Rosling A."/>
        </authorList>
    </citation>
    <scope>NUCLEOTIDE SEQUENCE</scope>
    <source>
        <strain evidence="11">IA702</strain>
    </source>
</reference>
<dbReference type="GO" id="GO:0046872">
    <property type="term" value="F:metal ion binding"/>
    <property type="evidence" value="ECO:0007669"/>
    <property type="project" value="UniProtKB-KW"/>
</dbReference>
<dbReference type="SUPFAM" id="SSF53613">
    <property type="entry name" value="Ribokinase-like"/>
    <property type="match status" value="1"/>
</dbReference>
<dbReference type="HAMAP" id="MF_01987">
    <property type="entry name" value="Ribokinase"/>
    <property type="match status" value="1"/>
</dbReference>
<keyword evidence="9" id="KW-0539">Nucleus</keyword>
<dbReference type="PANTHER" id="PTHR10584:SF166">
    <property type="entry name" value="RIBOKINASE"/>
    <property type="match status" value="1"/>
</dbReference>
<evidence type="ECO:0000256" key="5">
    <source>
        <dbReference type="ARBA" id="ARBA00022840"/>
    </source>
</evidence>
<evidence type="ECO:0000256" key="2">
    <source>
        <dbReference type="ARBA" id="ARBA00022723"/>
    </source>
</evidence>
<evidence type="ECO:0000256" key="4">
    <source>
        <dbReference type="ARBA" id="ARBA00022777"/>
    </source>
</evidence>
<keyword evidence="7 9" id="KW-0630">Potassium</keyword>
<dbReference type="OrthoDB" id="415590at2759"/>
<keyword evidence="1 9" id="KW-0808">Transferase</keyword>
<protein>
    <recommendedName>
        <fullName evidence="9">Ribokinase</fullName>
        <shortName evidence="9">RK</shortName>
        <ecNumber evidence="9">2.7.1.15</ecNumber>
    </recommendedName>
</protein>
<evidence type="ECO:0000256" key="6">
    <source>
        <dbReference type="ARBA" id="ARBA00022842"/>
    </source>
</evidence>
<feature type="binding site" evidence="9">
    <location>
        <position position="307"/>
    </location>
    <ligand>
        <name>K(+)</name>
        <dbReference type="ChEBI" id="CHEBI:29103"/>
    </ligand>
</feature>
<dbReference type="GO" id="GO:0005524">
    <property type="term" value="F:ATP binding"/>
    <property type="evidence" value="ECO:0007669"/>
    <property type="project" value="UniProtKB-UniRule"/>
</dbReference>
<feature type="binding site" evidence="9">
    <location>
        <position position="262"/>
    </location>
    <ligand>
        <name>K(+)</name>
        <dbReference type="ChEBI" id="CHEBI:29103"/>
    </ligand>
</feature>
<feature type="domain" description="Carbohydrate kinase PfkB" evidence="10">
    <location>
        <begin position="7"/>
        <end position="319"/>
    </location>
</feature>
<dbReference type="EC" id="2.7.1.15" evidence="9"/>
<dbReference type="PRINTS" id="PR00990">
    <property type="entry name" value="RIBOKINASE"/>
</dbReference>
<keyword evidence="5 9" id="KW-0067">ATP-binding</keyword>
<dbReference type="GO" id="GO:0005737">
    <property type="term" value="C:cytoplasm"/>
    <property type="evidence" value="ECO:0007669"/>
    <property type="project" value="UniProtKB-SubCell"/>
</dbReference>
<feature type="binding site" evidence="9">
    <location>
        <position position="310"/>
    </location>
    <ligand>
        <name>K(+)</name>
        <dbReference type="ChEBI" id="CHEBI:29103"/>
    </ligand>
</feature>
<keyword evidence="2 9" id="KW-0479">Metal-binding</keyword>
<comment type="similarity">
    <text evidence="9">Belongs to the carbohydrate kinase PfkB family. Ribokinase subfamily.</text>
</comment>
<feature type="binding site" evidence="9">
    <location>
        <position position="316"/>
    </location>
    <ligand>
        <name>K(+)</name>
        <dbReference type="ChEBI" id="CHEBI:29103"/>
    </ligand>
</feature>
<keyword evidence="12" id="KW-1185">Reference proteome</keyword>
<dbReference type="InterPro" id="IPR002139">
    <property type="entry name" value="Ribo/fructo_kinase"/>
</dbReference>
<keyword evidence="9" id="KW-0963">Cytoplasm</keyword>
<keyword evidence="8 9" id="KW-0119">Carbohydrate metabolism</keyword>
<evidence type="ECO:0000256" key="9">
    <source>
        <dbReference type="HAMAP-Rule" id="MF_03215"/>
    </source>
</evidence>